<feature type="region of interest" description="Disordered" evidence="1">
    <location>
        <begin position="1"/>
        <end position="70"/>
    </location>
</feature>
<dbReference type="Proteomes" id="UP001500124">
    <property type="component" value="Unassembled WGS sequence"/>
</dbReference>
<comment type="caution">
    <text evidence="2">The sequence shown here is derived from an EMBL/GenBank/DDBJ whole genome shotgun (WGS) entry which is preliminary data.</text>
</comment>
<proteinExistence type="predicted"/>
<evidence type="ECO:0000313" key="2">
    <source>
        <dbReference type="EMBL" id="GAA5051935.1"/>
    </source>
</evidence>
<accession>A0ABP9K8K2</accession>
<gene>
    <name evidence="2" type="ORF">GCM10023336_21010</name>
</gene>
<keyword evidence="3" id="KW-1185">Reference proteome</keyword>
<sequence length="70" mass="7510">MPRDHRGGRLADAGGTRPSRRRRDPSLKAQDPPPQGAGGPRPLKTRADPTSLKARPPHFAEAQPSRPGEA</sequence>
<dbReference type="EMBL" id="BAABKC010000029">
    <property type="protein sequence ID" value="GAA5051935.1"/>
    <property type="molecule type" value="Genomic_DNA"/>
</dbReference>
<protein>
    <submittedName>
        <fullName evidence="2">Uncharacterized protein</fullName>
    </submittedName>
</protein>
<evidence type="ECO:0000256" key="1">
    <source>
        <dbReference type="SAM" id="MobiDB-lite"/>
    </source>
</evidence>
<evidence type="ECO:0000313" key="3">
    <source>
        <dbReference type="Proteomes" id="UP001500124"/>
    </source>
</evidence>
<reference evidence="3" key="1">
    <citation type="journal article" date="2019" name="Int. J. Syst. Evol. Microbiol.">
        <title>The Global Catalogue of Microorganisms (GCM) 10K type strain sequencing project: providing services to taxonomists for standard genome sequencing and annotation.</title>
        <authorList>
            <consortium name="The Broad Institute Genomics Platform"/>
            <consortium name="The Broad Institute Genome Sequencing Center for Infectious Disease"/>
            <person name="Wu L."/>
            <person name="Ma J."/>
        </authorList>
    </citation>
    <scope>NUCLEOTIDE SEQUENCE [LARGE SCALE GENOMIC DNA]</scope>
    <source>
        <strain evidence="3">JCM 18410</strain>
    </source>
</reference>
<organism evidence="2 3">
    <name type="scientific">Streptomyces similanensis</name>
    <dbReference type="NCBI Taxonomy" id="1274988"/>
    <lineage>
        <taxon>Bacteria</taxon>
        <taxon>Bacillati</taxon>
        <taxon>Actinomycetota</taxon>
        <taxon>Actinomycetes</taxon>
        <taxon>Kitasatosporales</taxon>
        <taxon>Streptomycetaceae</taxon>
        <taxon>Streptomyces</taxon>
    </lineage>
</organism>
<name>A0ABP9K8K2_9ACTN</name>